<dbReference type="Pfam" id="PF00172">
    <property type="entry name" value="Zn_clus"/>
    <property type="match status" value="1"/>
</dbReference>
<dbReference type="GO" id="GO:0000976">
    <property type="term" value="F:transcription cis-regulatory region binding"/>
    <property type="evidence" value="ECO:0007669"/>
    <property type="project" value="TreeGrafter"/>
</dbReference>
<dbReference type="AlphaFoldDB" id="A0A0A2VM76"/>
<dbReference type="SMART" id="SM00066">
    <property type="entry name" value="GAL4"/>
    <property type="match status" value="1"/>
</dbReference>
<proteinExistence type="predicted"/>
<evidence type="ECO:0000256" key="2">
    <source>
        <dbReference type="SAM" id="MobiDB-lite"/>
    </source>
</evidence>
<evidence type="ECO:0000256" key="1">
    <source>
        <dbReference type="ARBA" id="ARBA00023242"/>
    </source>
</evidence>
<comment type="caution">
    <text evidence="4">The sequence shown here is derived from an EMBL/GenBank/DDBJ whole genome shotgun (WGS) entry which is preliminary data.</text>
</comment>
<dbReference type="EMBL" id="ANFO01000715">
    <property type="protein sequence ID" value="KGQ07220.1"/>
    <property type="molecule type" value="Genomic_DNA"/>
</dbReference>
<dbReference type="eggNOG" id="ENOG502QVSW">
    <property type="taxonomic scope" value="Eukaryota"/>
</dbReference>
<feature type="domain" description="Zn(2)-C6 fungal-type" evidence="3">
    <location>
        <begin position="64"/>
        <end position="94"/>
    </location>
</feature>
<organism evidence="4 5">
    <name type="scientific">Beauveria bassiana D1-5</name>
    <dbReference type="NCBI Taxonomy" id="1245745"/>
    <lineage>
        <taxon>Eukaryota</taxon>
        <taxon>Fungi</taxon>
        <taxon>Dikarya</taxon>
        <taxon>Ascomycota</taxon>
        <taxon>Pezizomycotina</taxon>
        <taxon>Sordariomycetes</taxon>
        <taxon>Hypocreomycetidae</taxon>
        <taxon>Hypocreales</taxon>
        <taxon>Cordycipitaceae</taxon>
        <taxon>Beauveria</taxon>
    </lineage>
</organism>
<dbReference type="PROSITE" id="PS50048">
    <property type="entry name" value="ZN2_CY6_FUNGAL_2"/>
    <property type="match status" value="1"/>
</dbReference>
<dbReference type="GO" id="GO:0000981">
    <property type="term" value="F:DNA-binding transcription factor activity, RNA polymerase II-specific"/>
    <property type="evidence" value="ECO:0007669"/>
    <property type="project" value="InterPro"/>
</dbReference>
<dbReference type="PANTHER" id="PTHR37534:SF49">
    <property type="entry name" value="LYSINE BIOSYNTHESIS REGULATORY PROTEIN LYS14"/>
    <property type="match status" value="1"/>
</dbReference>
<feature type="compositionally biased region" description="Low complexity" evidence="2">
    <location>
        <begin position="18"/>
        <end position="40"/>
    </location>
</feature>
<dbReference type="CDD" id="cd00067">
    <property type="entry name" value="GAL4"/>
    <property type="match status" value="1"/>
</dbReference>
<name>A0A0A2VM76_BEABA</name>
<sequence length="158" mass="17517">MSKPREEIGSPLSPDCGTSLASTTTPLTTPSTTSPQAPIVPVSVPVPVRVRVSGGRNGPRSRQGCWTCRTKKVKCDETRPKCLRCIRLRLLCDYEPRLDVVQESADYIAESYPELVALAMEISPDAHVPEMMATNFRTFMPLYFASLLELHLPNLLLM</sequence>
<evidence type="ECO:0000259" key="3">
    <source>
        <dbReference type="PROSITE" id="PS50048"/>
    </source>
</evidence>
<evidence type="ECO:0000313" key="4">
    <source>
        <dbReference type="EMBL" id="KGQ07220.1"/>
    </source>
</evidence>
<protein>
    <submittedName>
        <fullName evidence="4">Transcriptional regulatory protein UME6</fullName>
    </submittedName>
</protein>
<dbReference type="Proteomes" id="UP000030106">
    <property type="component" value="Unassembled WGS sequence"/>
</dbReference>
<dbReference type="GO" id="GO:0045944">
    <property type="term" value="P:positive regulation of transcription by RNA polymerase II"/>
    <property type="evidence" value="ECO:0007669"/>
    <property type="project" value="TreeGrafter"/>
</dbReference>
<gene>
    <name evidence="4" type="ORF">BBAD15_g7460</name>
</gene>
<dbReference type="PANTHER" id="PTHR37534">
    <property type="entry name" value="TRANSCRIPTIONAL ACTIVATOR PROTEIN UGA3"/>
    <property type="match status" value="1"/>
</dbReference>
<dbReference type="InterPro" id="IPR036864">
    <property type="entry name" value="Zn2-C6_fun-type_DNA-bd_sf"/>
</dbReference>
<dbReference type="GO" id="GO:0005634">
    <property type="term" value="C:nucleus"/>
    <property type="evidence" value="ECO:0007669"/>
    <property type="project" value="TreeGrafter"/>
</dbReference>
<feature type="region of interest" description="Disordered" evidence="2">
    <location>
        <begin position="1"/>
        <end position="40"/>
    </location>
</feature>
<dbReference type="PROSITE" id="PS00463">
    <property type="entry name" value="ZN2_CY6_FUNGAL_1"/>
    <property type="match status" value="1"/>
</dbReference>
<dbReference type="HOGENOM" id="CLU_1669063_0_0_1"/>
<dbReference type="Gene3D" id="4.10.240.10">
    <property type="entry name" value="Zn(2)-C6 fungal-type DNA-binding domain"/>
    <property type="match status" value="1"/>
</dbReference>
<dbReference type="InterPro" id="IPR001138">
    <property type="entry name" value="Zn2Cys6_DnaBD"/>
</dbReference>
<dbReference type="SUPFAM" id="SSF57701">
    <property type="entry name" value="Zn2/Cys6 DNA-binding domain"/>
    <property type="match status" value="1"/>
</dbReference>
<accession>A0A0A2VM76</accession>
<evidence type="ECO:0000313" key="5">
    <source>
        <dbReference type="Proteomes" id="UP000030106"/>
    </source>
</evidence>
<dbReference type="GO" id="GO:0008270">
    <property type="term" value="F:zinc ion binding"/>
    <property type="evidence" value="ECO:0007669"/>
    <property type="project" value="InterPro"/>
</dbReference>
<dbReference type="STRING" id="1245745.A0A0A2VM76"/>
<reference evidence="4 5" key="1">
    <citation type="submission" date="2012-10" db="EMBL/GenBank/DDBJ databases">
        <title>Genome sequencing and analysis of entomopathogenic fungi Beauveria bassiana D1-5.</title>
        <authorList>
            <person name="Li Q."/>
            <person name="Wang L."/>
            <person name="Zhang Z."/>
            <person name="Wang Q."/>
            <person name="Ren J."/>
            <person name="Wang M."/>
            <person name="Xu W."/>
            <person name="Wang J."/>
            <person name="Lu Y."/>
            <person name="Du Q."/>
            <person name="Sun Z."/>
        </authorList>
    </citation>
    <scope>NUCLEOTIDE SEQUENCE [LARGE SCALE GENOMIC DNA]</scope>
    <source>
        <strain evidence="4 5">D1-5</strain>
    </source>
</reference>
<keyword evidence="1" id="KW-0539">Nucleus</keyword>